<organism evidence="1">
    <name type="scientific">Thermoleptolyngbya oregonensis NK1-22</name>
    <dbReference type="NCBI Taxonomy" id="2547457"/>
    <lineage>
        <taxon>Bacteria</taxon>
        <taxon>Bacillati</taxon>
        <taxon>Cyanobacteriota</taxon>
        <taxon>Cyanophyceae</taxon>
        <taxon>Oculatellales</taxon>
        <taxon>Oculatellaceae</taxon>
        <taxon>Thermoleptolyngbya</taxon>
    </lineage>
</organism>
<evidence type="ECO:0000313" key="1">
    <source>
        <dbReference type="EMBL" id="WOB44904.1"/>
    </source>
</evidence>
<proteinExistence type="predicted"/>
<accession>A0AA97BDV8</accession>
<dbReference type="AlphaFoldDB" id="A0AA97BDV8"/>
<protein>
    <submittedName>
        <fullName evidence="1">Uncharacterized protein</fullName>
    </submittedName>
</protein>
<gene>
    <name evidence="1" type="ORF">HNI00_18420</name>
</gene>
<dbReference type="EMBL" id="CP053540">
    <property type="protein sequence ID" value="WOB44904.1"/>
    <property type="molecule type" value="Genomic_DNA"/>
</dbReference>
<sequence>MGDRFPDVTLPNQNGEPITLSSLTQPALVDHYLGFADGFLRLAAIHFRIIMLDSTAWITKKTGTRLTSSRFLFKKAVDLTFDP</sequence>
<dbReference type="RefSeq" id="WP_316788276.1">
    <property type="nucleotide sequence ID" value="NZ_CP053540.1"/>
</dbReference>
<name>A0AA97BDV8_9CYAN</name>
<dbReference type="KEGG" id="tog:HNI00_18420"/>
<reference evidence="1" key="1">
    <citation type="submission" date="2020-05" db="EMBL/GenBank/DDBJ databases">
        <authorList>
            <person name="Zhu T."/>
            <person name="Keshari N."/>
            <person name="Lu X."/>
        </authorList>
    </citation>
    <scope>NUCLEOTIDE SEQUENCE</scope>
    <source>
        <strain evidence="1">NK1-22</strain>
    </source>
</reference>